<accession>A0A839E0J6</accession>
<dbReference type="PRINTS" id="PR00080">
    <property type="entry name" value="SDRFAMILY"/>
</dbReference>
<gene>
    <name evidence="4" type="ORF">FHX42_003815</name>
</gene>
<dbReference type="InterPro" id="IPR002347">
    <property type="entry name" value="SDR_fam"/>
</dbReference>
<comment type="similarity">
    <text evidence="1 3">Belongs to the short-chain dehydrogenases/reductases (SDR) family.</text>
</comment>
<dbReference type="PANTHER" id="PTHR44196:SF1">
    <property type="entry name" value="DEHYDROGENASE_REDUCTASE SDR FAMILY MEMBER 7B"/>
    <property type="match status" value="1"/>
</dbReference>
<dbReference type="Gene3D" id="3.40.50.720">
    <property type="entry name" value="NAD(P)-binding Rossmann-like Domain"/>
    <property type="match status" value="1"/>
</dbReference>
<dbReference type="FunFam" id="3.40.50.720:FF:000084">
    <property type="entry name" value="Short-chain dehydrogenase reductase"/>
    <property type="match status" value="1"/>
</dbReference>
<proteinExistence type="inferred from homology"/>
<dbReference type="EMBL" id="JACGWZ010000005">
    <property type="protein sequence ID" value="MBA8826439.1"/>
    <property type="molecule type" value="Genomic_DNA"/>
</dbReference>
<dbReference type="GO" id="GO:0016491">
    <property type="term" value="F:oxidoreductase activity"/>
    <property type="evidence" value="ECO:0007669"/>
    <property type="project" value="UniProtKB-KW"/>
</dbReference>
<dbReference type="AlphaFoldDB" id="A0A839E0J6"/>
<dbReference type="InterPro" id="IPR036291">
    <property type="entry name" value="NAD(P)-bd_dom_sf"/>
</dbReference>
<evidence type="ECO:0000313" key="5">
    <source>
        <dbReference type="Proteomes" id="UP000569329"/>
    </source>
</evidence>
<comment type="caution">
    <text evidence="4">The sequence shown here is derived from an EMBL/GenBank/DDBJ whole genome shotgun (WGS) entry which is preliminary data.</text>
</comment>
<dbReference type="CDD" id="cd05233">
    <property type="entry name" value="SDR_c"/>
    <property type="match status" value="1"/>
</dbReference>
<evidence type="ECO:0000256" key="2">
    <source>
        <dbReference type="ARBA" id="ARBA00023002"/>
    </source>
</evidence>
<keyword evidence="2" id="KW-0560">Oxidoreductase</keyword>
<dbReference type="Proteomes" id="UP000569329">
    <property type="component" value="Unassembled WGS sequence"/>
</dbReference>
<dbReference type="RefSeq" id="WP_182545649.1">
    <property type="nucleotide sequence ID" value="NZ_JACGWZ010000005.1"/>
</dbReference>
<reference evidence="4 5" key="1">
    <citation type="submission" date="2020-07" db="EMBL/GenBank/DDBJ databases">
        <title>Sequencing the genomes of 1000 actinobacteria strains.</title>
        <authorList>
            <person name="Klenk H.-P."/>
        </authorList>
    </citation>
    <scope>NUCLEOTIDE SEQUENCE [LARGE SCALE GENOMIC DNA]</scope>
    <source>
        <strain evidence="4 5">DSM 45975</strain>
    </source>
</reference>
<keyword evidence="5" id="KW-1185">Reference proteome</keyword>
<dbReference type="PANTHER" id="PTHR44196">
    <property type="entry name" value="DEHYDROGENASE/REDUCTASE SDR FAMILY MEMBER 7B"/>
    <property type="match status" value="1"/>
</dbReference>
<sequence length="280" mass="29152">MLVESGQVAVVTGAARGIGRAIATELASRGVSVVIVDLRAEPLGAVAEELAAAGDGAVVPATVDVADAEAMTALAQRVQERFGRIDLVINNAGIAPNDGKPMWEADLAQWRRVVDVNLFGMLHGIRAFVPHLVAAGRGHVVNIASLAGLSGTPLSASYGTSKHAAVALSEMLLAELELMGLPIGVTVVCPGFVRTPMVEENRDMTRGPEWADRLGADATALLESIEETMKDMLEPDEAARRVLAAVEAGALHTLPTGDVADGARTRTRRVLDAIEASGSD</sequence>
<evidence type="ECO:0000256" key="3">
    <source>
        <dbReference type="RuleBase" id="RU000363"/>
    </source>
</evidence>
<organism evidence="4 5">
    <name type="scientific">Halosaccharopolyspora lacisalsi</name>
    <dbReference type="NCBI Taxonomy" id="1000566"/>
    <lineage>
        <taxon>Bacteria</taxon>
        <taxon>Bacillati</taxon>
        <taxon>Actinomycetota</taxon>
        <taxon>Actinomycetes</taxon>
        <taxon>Pseudonocardiales</taxon>
        <taxon>Pseudonocardiaceae</taxon>
        <taxon>Halosaccharopolyspora</taxon>
    </lineage>
</organism>
<dbReference type="GO" id="GO:0016020">
    <property type="term" value="C:membrane"/>
    <property type="evidence" value="ECO:0007669"/>
    <property type="project" value="TreeGrafter"/>
</dbReference>
<dbReference type="PRINTS" id="PR00081">
    <property type="entry name" value="GDHRDH"/>
</dbReference>
<evidence type="ECO:0000256" key="1">
    <source>
        <dbReference type="ARBA" id="ARBA00006484"/>
    </source>
</evidence>
<evidence type="ECO:0000313" key="4">
    <source>
        <dbReference type="EMBL" id="MBA8826439.1"/>
    </source>
</evidence>
<protein>
    <submittedName>
        <fullName evidence="4">NAD(P)-dependent dehydrogenase (Short-subunit alcohol dehydrogenase family)</fullName>
    </submittedName>
</protein>
<dbReference type="Pfam" id="PF00106">
    <property type="entry name" value="adh_short"/>
    <property type="match status" value="1"/>
</dbReference>
<name>A0A839E0J6_9PSEU</name>
<dbReference type="SUPFAM" id="SSF51735">
    <property type="entry name" value="NAD(P)-binding Rossmann-fold domains"/>
    <property type="match status" value="1"/>
</dbReference>